<sequence>MDSNNFFHDLHADTSLESSRKKRRKIEAESHSSETEIKWKSESAQRIYAVKLVEALQRTSSQNAPPAPSEAAGGRVVRDVADRVLAMAAKGRTRWSRAILASRLRLTMLRRHRKVKKASGSASRPRKPLPTAVEDRKNRLPAVGNRVKILSRLVPGCKGIPVTNLLEEAGDYIAALQMQVRAMTALTEIISVSQGDRLGSSSSSQA</sequence>
<dbReference type="EMBL" id="JAXIOK010000023">
    <property type="protein sequence ID" value="KAK4743551.1"/>
    <property type="molecule type" value="Genomic_DNA"/>
</dbReference>
<feature type="region of interest" description="Disordered" evidence="5">
    <location>
        <begin position="1"/>
        <end position="38"/>
    </location>
</feature>
<dbReference type="Pfam" id="PF26576">
    <property type="entry name" value="IBH1_N"/>
    <property type="match status" value="1"/>
</dbReference>
<proteinExistence type="predicted"/>
<comment type="subcellular location">
    <subcellularLocation>
        <location evidence="1">Nucleus</location>
    </subcellularLocation>
</comment>
<reference evidence="7 8" key="1">
    <citation type="journal article" date="2023" name="Hortic Res">
        <title>Pangenome of water caltrop reveals structural variations and asymmetric subgenome divergence after allopolyploidization.</title>
        <authorList>
            <person name="Zhang X."/>
            <person name="Chen Y."/>
            <person name="Wang L."/>
            <person name="Yuan Y."/>
            <person name="Fang M."/>
            <person name="Shi L."/>
            <person name="Lu R."/>
            <person name="Comes H.P."/>
            <person name="Ma Y."/>
            <person name="Chen Y."/>
            <person name="Huang G."/>
            <person name="Zhou Y."/>
            <person name="Zheng Z."/>
            <person name="Qiu Y."/>
        </authorList>
    </citation>
    <scope>NUCLEOTIDE SEQUENCE [LARGE SCALE GENOMIC DNA]</scope>
    <source>
        <tissue evidence="7">Roots</tissue>
    </source>
</reference>
<evidence type="ECO:0000256" key="5">
    <source>
        <dbReference type="SAM" id="MobiDB-lite"/>
    </source>
</evidence>
<dbReference type="PANTHER" id="PTHR33124:SF12">
    <property type="entry name" value="TRANSCRIPTION FACTOR BHLH148"/>
    <property type="match status" value="1"/>
</dbReference>
<gene>
    <name evidence="7" type="ORF">SAY87_001552</name>
</gene>
<organism evidence="7 8">
    <name type="scientific">Trapa incisa</name>
    <dbReference type="NCBI Taxonomy" id="236973"/>
    <lineage>
        <taxon>Eukaryota</taxon>
        <taxon>Viridiplantae</taxon>
        <taxon>Streptophyta</taxon>
        <taxon>Embryophyta</taxon>
        <taxon>Tracheophyta</taxon>
        <taxon>Spermatophyta</taxon>
        <taxon>Magnoliopsida</taxon>
        <taxon>eudicotyledons</taxon>
        <taxon>Gunneridae</taxon>
        <taxon>Pentapetalae</taxon>
        <taxon>rosids</taxon>
        <taxon>malvids</taxon>
        <taxon>Myrtales</taxon>
        <taxon>Lythraceae</taxon>
        <taxon>Trapa</taxon>
    </lineage>
</organism>
<accession>A0AAN7GGY1</accession>
<keyword evidence="2" id="KW-0805">Transcription regulation</keyword>
<dbReference type="InterPro" id="IPR059002">
    <property type="entry name" value="IBH1_N"/>
</dbReference>
<evidence type="ECO:0000256" key="1">
    <source>
        <dbReference type="ARBA" id="ARBA00004123"/>
    </source>
</evidence>
<evidence type="ECO:0000256" key="3">
    <source>
        <dbReference type="ARBA" id="ARBA00023163"/>
    </source>
</evidence>
<name>A0AAN7GGY1_9MYRT</name>
<feature type="domain" description="IBH1-like N-terminal" evidence="6">
    <location>
        <begin position="42"/>
        <end position="103"/>
    </location>
</feature>
<comment type="caution">
    <text evidence="7">The sequence shown here is derived from an EMBL/GenBank/DDBJ whole genome shotgun (WGS) entry which is preliminary data.</text>
</comment>
<feature type="compositionally biased region" description="Basic and acidic residues" evidence="5">
    <location>
        <begin position="26"/>
        <end position="38"/>
    </location>
</feature>
<dbReference type="SUPFAM" id="SSF47459">
    <property type="entry name" value="HLH, helix-loop-helix DNA-binding domain"/>
    <property type="match status" value="1"/>
</dbReference>
<feature type="region of interest" description="Disordered" evidence="5">
    <location>
        <begin position="112"/>
        <end position="137"/>
    </location>
</feature>
<evidence type="ECO:0000256" key="4">
    <source>
        <dbReference type="ARBA" id="ARBA00023242"/>
    </source>
</evidence>
<evidence type="ECO:0000259" key="6">
    <source>
        <dbReference type="Pfam" id="PF26576"/>
    </source>
</evidence>
<dbReference type="AlphaFoldDB" id="A0AAN7GGY1"/>
<dbReference type="GO" id="GO:0005634">
    <property type="term" value="C:nucleus"/>
    <property type="evidence" value="ECO:0007669"/>
    <property type="project" value="UniProtKB-SubCell"/>
</dbReference>
<dbReference type="GO" id="GO:0046983">
    <property type="term" value="F:protein dimerization activity"/>
    <property type="evidence" value="ECO:0007669"/>
    <property type="project" value="InterPro"/>
</dbReference>
<dbReference type="GO" id="GO:0000976">
    <property type="term" value="F:transcription cis-regulatory region binding"/>
    <property type="evidence" value="ECO:0007669"/>
    <property type="project" value="UniProtKB-ARBA"/>
</dbReference>
<dbReference type="GO" id="GO:0006355">
    <property type="term" value="P:regulation of DNA-templated transcription"/>
    <property type="evidence" value="ECO:0007669"/>
    <property type="project" value="InterPro"/>
</dbReference>
<dbReference type="CDD" id="cd11444">
    <property type="entry name" value="bHLH_AtIBH1_like"/>
    <property type="match status" value="1"/>
</dbReference>
<dbReference type="InterPro" id="IPR044660">
    <property type="entry name" value="IBH1-like"/>
</dbReference>
<protein>
    <recommendedName>
        <fullName evidence="6">IBH1-like N-terminal domain-containing protein</fullName>
    </recommendedName>
</protein>
<keyword evidence="3" id="KW-0804">Transcription</keyword>
<dbReference type="InterPro" id="IPR044549">
    <property type="entry name" value="bHLH_AtIBH1-like"/>
</dbReference>
<dbReference type="Proteomes" id="UP001345219">
    <property type="component" value="Chromosome 1"/>
</dbReference>
<dbReference type="InterPro" id="IPR036638">
    <property type="entry name" value="HLH_DNA-bd_sf"/>
</dbReference>
<evidence type="ECO:0000256" key="2">
    <source>
        <dbReference type="ARBA" id="ARBA00023015"/>
    </source>
</evidence>
<evidence type="ECO:0000313" key="8">
    <source>
        <dbReference type="Proteomes" id="UP001345219"/>
    </source>
</evidence>
<keyword evidence="4" id="KW-0539">Nucleus</keyword>
<evidence type="ECO:0000313" key="7">
    <source>
        <dbReference type="EMBL" id="KAK4743551.1"/>
    </source>
</evidence>
<keyword evidence="8" id="KW-1185">Reference proteome</keyword>
<dbReference type="PANTHER" id="PTHR33124">
    <property type="entry name" value="TRANSCRIPTION FACTOR IBH1-LIKE 1"/>
    <property type="match status" value="1"/>
</dbReference>